<keyword evidence="3" id="KW-0547">Nucleotide-binding</keyword>
<dbReference type="EMBL" id="CM029045">
    <property type="protein sequence ID" value="KAG2597840.1"/>
    <property type="molecule type" value="Genomic_DNA"/>
</dbReference>
<accession>A0A8T0SHG9</accession>
<evidence type="ECO:0000256" key="4">
    <source>
        <dbReference type="ARBA" id="ARBA00022777"/>
    </source>
</evidence>
<evidence type="ECO:0008006" key="8">
    <source>
        <dbReference type="Google" id="ProtNLM"/>
    </source>
</evidence>
<keyword evidence="2" id="KW-0808">Transferase</keyword>
<keyword evidence="1" id="KW-0723">Serine/threonine-protein kinase</keyword>
<gene>
    <name evidence="6" type="ORF">PVAP13_5KG242514</name>
</gene>
<dbReference type="GO" id="GO:0005524">
    <property type="term" value="F:ATP binding"/>
    <property type="evidence" value="ECO:0007669"/>
    <property type="project" value="UniProtKB-KW"/>
</dbReference>
<reference evidence="6" key="1">
    <citation type="submission" date="2020-05" db="EMBL/GenBank/DDBJ databases">
        <title>WGS assembly of Panicum virgatum.</title>
        <authorList>
            <person name="Lovell J.T."/>
            <person name="Jenkins J."/>
            <person name="Shu S."/>
            <person name="Juenger T.E."/>
            <person name="Schmutz J."/>
        </authorList>
    </citation>
    <scope>NUCLEOTIDE SEQUENCE</scope>
    <source>
        <strain evidence="6">AP13</strain>
    </source>
</reference>
<dbReference type="AlphaFoldDB" id="A0A8T0SHG9"/>
<protein>
    <recommendedName>
        <fullName evidence="8">Protein kinase domain-containing protein</fullName>
    </recommendedName>
</protein>
<evidence type="ECO:0000256" key="2">
    <source>
        <dbReference type="ARBA" id="ARBA00022679"/>
    </source>
</evidence>
<evidence type="ECO:0000256" key="5">
    <source>
        <dbReference type="ARBA" id="ARBA00022840"/>
    </source>
</evidence>
<proteinExistence type="predicted"/>
<dbReference type="GO" id="GO:0004674">
    <property type="term" value="F:protein serine/threonine kinase activity"/>
    <property type="evidence" value="ECO:0007669"/>
    <property type="project" value="UniProtKB-KW"/>
</dbReference>
<dbReference type="PANTHER" id="PTHR43671">
    <property type="entry name" value="SERINE/THREONINE-PROTEIN KINASE NEK"/>
    <property type="match status" value="1"/>
</dbReference>
<dbReference type="Gene3D" id="3.30.200.20">
    <property type="entry name" value="Phosphorylase Kinase, domain 1"/>
    <property type="match status" value="1"/>
</dbReference>
<comment type="caution">
    <text evidence="6">The sequence shown here is derived from an EMBL/GenBank/DDBJ whole genome shotgun (WGS) entry which is preliminary data.</text>
</comment>
<dbReference type="Proteomes" id="UP000823388">
    <property type="component" value="Chromosome 5K"/>
</dbReference>
<sequence length="143" mass="16824">METLSSAKQEGMVDVNLRSGNANSSHSQIWNLQIAEEICSQSGFSEFLLNLRKHVDFTSCLWNVEYSKCYGKLVRHKVEKKYVLKKRRVVQPTDRTRRSAHQEMQLIATVRNPFIVEYKDLWVKKRLLVQKILMKHVKVLLLH</sequence>
<evidence type="ECO:0000256" key="1">
    <source>
        <dbReference type="ARBA" id="ARBA00022527"/>
    </source>
</evidence>
<name>A0A8T0SHG9_PANVG</name>
<evidence type="ECO:0000256" key="3">
    <source>
        <dbReference type="ARBA" id="ARBA00022741"/>
    </source>
</evidence>
<dbReference type="InterPro" id="IPR050660">
    <property type="entry name" value="NEK_Ser/Thr_kinase"/>
</dbReference>
<keyword evidence="5" id="KW-0067">ATP-binding</keyword>
<organism evidence="6 7">
    <name type="scientific">Panicum virgatum</name>
    <name type="common">Blackwell switchgrass</name>
    <dbReference type="NCBI Taxonomy" id="38727"/>
    <lineage>
        <taxon>Eukaryota</taxon>
        <taxon>Viridiplantae</taxon>
        <taxon>Streptophyta</taxon>
        <taxon>Embryophyta</taxon>
        <taxon>Tracheophyta</taxon>
        <taxon>Spermatophyta</taxon>
        <taxon>Magnoliopsida</taxon>
        <taxon>Liliopsida</taxon>
        <taxon>Poales</taxon>
        <taxon>Poaceae</taxon>
        <taxon>PACMAD clade</taxon>
        <taxon>Panicoideae</taxon>
        <taxon>Panicodae</taxon>
        <taxon>Paniceae</taxon>
        <taxon>Panicinae</taxon>
        <taxon>Panicum</taxon>
        <taxon>Panicum sect. Hiantes</taxon>
    </lineage>
</organism>
<evidence type="ECO:0000313" key="7">
    <source>
        <dbReference type="Proteomes" id="UP000823388"/>
    </source>
</evidence>
<evidence type="ECO:0000313" key="6">
    <source>
        <dbReference type="EMBL" id="KAG2597840.1"/>
    </source>
</evidence>
<dbReference type="PANTHER" id="PTHR43671:SF66">
    <property type="entry name" value="SERINE_THREONINE-PROTEIN KINASE NEK2"/>
    <property type="match status" value="1"/>
</dbReference>
<keyword evidence="7" id="KW-1185">Reference proteome</keyword>
<keyword evidence="4" id="KW-0418">Kinase</keyword>